<gene>
    <name evidence="3" type="primary">LOC110761475</name>
</gene>
<dbReference type="GeneID" id="110761475"/>
<dbReference type="Proteomes" id="UP000515124">
    <property type="component" value="Unplaced"/>
</dbReference>
<protein>
    <submittedName>
        <fullName evidence="3">Uncharacterized protein LOC110761475</fullName>
    </submittedName>
</protein>
<evidence type="ECO:0000259" key="1">
    <source>
        <dbReference type="Pfam" id="PF11443"/>
    </source>
</evidence>
<proteinExistence type="predicted"/>
<evidence type="ECO:0000313" key="2">
    <source>
        <dbReference type="Proteomes" id="UP000515124"/>
    </source>
</evidence>
<reference evidence="3" key="1">
    <citation type="submission" date="2025-08" db="UniProtKB">
        <authorList>
            <consortium name="RefSeq"/>
        </authorList>
    </citation>
    <scope>IDENTIFICATION</scope>
</reference>
<dbReference type="PANTHER" id="PTHR31373:SF17">
    <property type="entry name" value="OS06G0652100 PROTEIN"/>
    <property type="match status" value="1"/>
</dbReference>
<keyword evidence="2" id="KW-1185">Reference proteome</keyword>
<accession>A0A6P5T0H8</accession>
<organism evidence="2 3">
    <name type="scientific">Prunus avium</name>
    <name type="common">Cherry</name>
    <name type="synonym">Cerasus avium</name>
    <dbReference type="NCBI Taxonomy" id="42229"/>
    <lineage>
        <taxon>Eukaryota</taxon>
        <taxon>Viridiplantae</taxon>
        <taxon>Streptophyta</taxon>
        <taxon>Embryophyta</taxon>
        <taxon>Tracheophyta</taxon>
        <taxon>Spermatophyta</taxon>
        <taxon>Magnoliopsida</taxon>
        <taxon>eudicotyledons</taxon>
        <taxon>Gunneridae</taxon>
        <taxon>Pentapetalae</taxon>
        <taxon>rosids</taxon>
        <taxon>fabids</taxon>
        <taxon>Rosales</taxon>
        <taxon>Rosaceae</taxon>
        <taxon>Amygdaloideae</taxon>
        <taxon>Amygdaleae</taxon>
        <taxon>Prunus</taxon>
    </lineage>
</organism>
<evidence type="ECO:0000313" key="3">
    <source>
        <dbReference type="RefSeq" id="XP_021819646.1"/>
    </source>
</evidence>
<dbReference type="PANTHER" id="PTHR31373">
    <property type="entry name" value="OS06G0652100 PROTEIN"/>
    <property type="match status" value="1"/>
</dbReference>
<feature type="domain" description="DUF2828" evidence="1">
    <location>
        <begin position="15"/>
        <end position="302"/>
    </location>
</feature>
<dbReference type="Pfam" id="PF11443">
    <property type="entry name" value="DUF2828"/>
    <property type="match status" value="1"/>
</dbReference>
<sequence>MGSGIHSMLEFQETLTKELLPLAWSHDPLTTLKLICNLLDRYRDGSKSDDEAFYAAAFWLHHNHPKTLACNLLPIASAFGHILDVLDILSRVLLQGNGQQQVDQYSMTWTRKEKNQYFQSQQFQFQLTQNVRKKNRTTCPFPRPNPRQIRQIKAEKDKKKASALLKRRKTIATANKATDRYHGDPDYRFLHDQVSDLMAECLKHDIQKWKEHQQQRREHGQKEKKMKTLELNITSVASCLGFMLPPTDQLMYETVARKLFQPGESQSEFSNAMSLQRRLQKEVLVPLRQTLAPANQEGANKWGYDPCPVYDRV</sequence>
<dbReference type="KEGG" id="pavi:110761475"/>
<dbReference type="RefSeq" id="XP_021819646.1">
    <property type="nucleotide sequence ID" value="XM_021963954.1"/>
</dbReference>
<dbReference type="AlphaFoldDB" id="A0A6P5T0H8"/>
<name>A0A6P5T0H8_PRUAV</name>
<dbReference type="InterPro" id="IPR011205">
    <property type="entry name" value="UCP015417_vWA"/>
</dbReference>
<dbReference type="InterPro" id="IPR058580">
    <property type="entry name" value="DUF2828"/>
</dbReference>